<evidence type="ECO:0000313" key="2">
    <source>
        <dbReference type="Proteomes" id="UP001501777"/>
    </source>
</evidence>
<dbReference type="EMBL" id="BAAASG010000002">
    <property type="protein sequence ID" value="GAA2474971.1"/>
    <property type="molecule type" value="Genomic_DNA"/>
</dbReference>
<comment type="caution">
    <text evidence="1">The sequence shown here is derived from an EMBL/GenBank/DDBJ whole genome shotgun (WGS) entry which is preliminary data.</text>
</comment>
<dbReference type="Proteomes" id="UP001501777">
    <property type="component" value="Unassembled WGS sequence"/>
</dbReference>
<dbReference type="RefSeq" id="WP_344398598.1">
    <property type="nucleotide sequence ID" value="NZ_BAAASG010000002.1"/>
</dbReference>
<sequence>MSTVCVVLAVLSDLADQPVFRLRGRTGDLAAREVSEVGRVYGGMLTVCAVLAALPCPAPPPPRS</sequence>
<gene>
    <name evidence="1" type="ORF">GCM10010276_07990</name>
</gene>
<name>A0ABP5Y8X7_STRLO</name>
<proteinExistence type="predicted"/>
<keyword evidence="2" id="KW-1185">Reference proteome</keyword>
<organism evidence="1 2">
    <name type="scientific">Streptomyces longisporus</name>
    <dbReference type="NCBI Taxonomy" id="1948"/>
    <lineage>
        <taxon>Bacteria</taxon>
        <taxon>Bacillati</taxon>
        <taxon>Actinomycetota</taxon>
        <taxon>Actinomycetes</taxon>
        <taxon>Kitasatosporales</taxon>
        <taxon>Streptomycetaceae</taxon>
        <taxon>Streptomyces</taxon>
    </lineage>
</organism>
<evidence type="ECO:0000313" key="1">
    <source>
        <dbReference type="EMBL" id="GAA2474971.1"/>
    </source>
</evidence>
<protein>
    <submittedName>
        <fullName evidence="1">Uncharacterized protein</fullName>
    </submittedName>
</protein>
<reference evidence="2" key="1">
    <citation type="journal article" date="2019" name="Int. J. Syst. Evol. Microbiol.">
        <title>The Global Catalogue of Microorganisms (GCM) 10K type strain sequencing project: providing services to taxonomists for standard genome sequencing and annotation.</title>
        <authorList>
            <consortium name="The Broad Institute Genomics Platform"/>
            <consortium name="The Broad Institute Genome Sequencing Center for Infectious Disease"/>
            <person name="Wu L."/>
            <person name="Ma J."/>
        </authorList>
    </citation>
    <scope>NUCLEOTIDE SEQUENCE [LARGE SCALE GENOMIC DNA]</scope>
    <source>
        <strain evidence="2">JCM 4395</strain>
    </source>
</reference>
<accession>A0ABP5Y8X7</accession>